<feature type="transmembrane region" description="Helical" evidence="3">
    <location>
        <begin position="472"/>
        <end position="495"/>
    </location>
</feature>
<accession>A0AAE1APW7</accession>
<dbReference type="PROSITE" id="PS50156">
    <property type="entry name" value="SSD"/>
    <property type="match status" value="1"/>
</dbReference>
<feature type="region of interest" description="Disordered" evidence="2">
    <location>
        <begin position="1"/>
        <end position="47"/>
    </location>
</feature>
<dbReference type="PANTHER" id="PTHR10796:SF130">
    <property type="entry name" value="PATCHED DOMAIN-CONTAINING PROTEIN 3-LIKE PROTEIN"/>
    <property type="match status" value="1"/>
</dbReference>
<dbReference type="SUPFAM" id="SSF82866">
    <property type="entry name" value="Multidrug efflux transporter AcrB transmembrane domain"/>
    <property type="match status" value="2"/>
</dbReference>
<reference evidence="5" key="1">
    <citation type="journal article" date="2023" name="G3 (Bethesda)">
        <title>A reference genome for the long-term kleptoplast-retaining sea slug Elysia crispata morphotype clarki.</title>
        <authorList>
            <person name="Eastman K.E."/>
            <person name="Pendleton A.L."/>
            <person name="Shaikh M.A."/>
            <person name="Suttiyut T."/>
            <person name="Ogas R."/>
            <person name="Tomko P."/>
            <person name="Gavelis G."/>
            <person name="Widhalm J.R."/>
            <person name="Wisecaver J.H."/>
        </authorList>
    </citation>
    <scope>NUCLEOTIDE SEQUENCE</scope>
    <source>
        <strain evidence="5">ECLA1</strain>
    </source>
</reference>
<feature type="transmembrane region" description="Helical" evidence="3">
    <location>
        <begin position="786"/>
        <end position="818"/>
    </location>
</feature>
<feature type="region of interest" description="Disordered" evidence="2">
    <location>
        <begin position="86"/>
        <end position="107"/>
    </location>
</feature>
<evidence type="ECO:0000259" key="4">
    <source>
        <dbReference type="PROSITE" id="PS50156"/>
    </source>
</evidence>
<feature type="transmembrane region" description="Helical" evidence="3">
    <location>
        <begin position="501"/>
        <end position="524"/>
    </location>
</feature>
<comment type="similarity">
    <text evidence="1">Belongs to the patched family.</text>
</comment>
<keyword evidence="3" id="KW-0472">Membrane</keyword>
<keyword evidence="3" id="KW-1133">Transmembrane helix</keyword>
<dbReference type="PANTHER" id="PTHR10796">
    <property type="entry name" value="PATCHED-RELATED"/>
    <property type="match status" value="1"/>
</dbReference>
<feature type="transmembrane region" description="Helical" evidence="3">
    <location>
        <begin position="393"/>
        <end position="421"/>
    </location>
</feature>
<evidence type="ECO:0000256" key="1">
    <source>
        <dbReference type="ARBA" id="ARBA00005585"/>
    </source>
</evidence>
<dbReference type="InterPro" id="IPR000731">
    <property type="entry name" value="SSD"/>
</dbReference>
<protein>
    <recommendedName>
        <fullName evidence="4">SSD domain-containing protein</fullName>
    </recommendedName>
</protein>
<feature type="transmembrane region" description="Helical" evidence="3">
    <location>
        <begin position="879"/>
        <end position="902"/>
    </location>
</feature>
<organism evidence="5 6">
    <name type="scientific">Elysia crispata</name>
    <name type="common">lettuce slug</name>
    <dbReference type="NCBI Taxonomy" id="231223"/>
    <lineage>
        <taxon>Eukaryota</taxon>
        <taxon>Metazoa</taxon>
        <taxon>Spiralia</taxon>
        <taxon>Lophotrochozoa</taxon>
        <taxon>Mollusca</taxon>
        <taxon>Gastropoda</taxon>
        <taxon>Heterobranchia</taxon>
        <taxon>Euthyneura</taxon>
        <taxon>Panpulmonata</taxon>
        <taxon>Sacoglossa</taxon>
        <taxon>Placobranchoidea</taxon>
        <taxon>Plakobranchidae</taxon>
        <taxon>Elysia</taxon>
    </lineage>
</organism>
<sequence>MSDVDKQSVANSSATTRWPHPPQDKQQLQHHKENASSRNGKSKDNDLVRFPPCVVHSLHEISAMTGEAETEFQDKAAAAARNGDVDNVEYSPHRTPNPPSSPAAGAPASPDNLWCMSRLSNWISWVLEKGFFNVGMFVGTYPWLTAITMIIMCSLCGVGMKTFYETKEQEKLWVPRGSRLLAEKRWVDKAFPLESRYVTVLLVQEGGDVLSPRSMNALYDLYEEAVQYKVGSRTYEDLCLKAGPKCFISSLLELWYYDANIIRNLSQADIVARVNSQSVSPISGVDVITLLGGDVEKGTSGRIIRAEATQITWLLKEEEENSDAATWEKHAINLALKGHPNISNTYVYGTRSFLDEGYGAIDDDINLLTAGFSIVFVFVMLALGKFNLLEQKIYVSICGIVCVGLAILVAYGLATAMNIIYSPIQSIMPFLVLGIGVDDMFVVVETWKNLRPEEAKVDVPLKLALALSRSGVSITVTSITDIVAFGIGASTVIPALSAFCIYASLGVFAMYVLVSTLFSAVLAIDERRIRSRQDACFPCIRYDSNYKPNKCSTGSSMLQNFFGRFYGPFITKTPVKVIITMIAVGMAGTGLWRFILMEHDFDLVNYIPSSSYAHWFVKAKRDFFEREGIATNIYCGEMNYFEQRHRLDSLYQDLTKSPDIQPGTIRAWFVAFNHTAFSNETAYYQGLAQFLNTRAGAVYRPYIKLKGVDTGQISIAASYITMNHIHKPNSAGRVESMDNLRVMIDTKGFPQFSGPDLPQYKCMAYCTEYMSYETNKVLQPELYRNLALAAAAVFVVTFVLIANLWTSTLVFICVFFTVVDVGGVLELWGTTIDTASSILLTLCVGLAVDFSAHIGHTFMTIPGSRKERTVKTMQHIGPAVLNGGFSTFLAFILVAFSTSYGFKLFFRVLTGSQSHLSVVKTLNPSPCSENLYS</sequence>
<dbReference type="EMBL" id="JAWDGP010001430">
    <property type="protein sequence ID" value="KAK3791754.1"/>
    <property type="molecule type" value="Genomic_DNA"/>
</dbReference>
<dbReference type="Gene3D" id="1.20.1640.10">
    <property type="entry name" value="Multidrug efflux transporter AcrB transmembrane domain"/>
    <property type="match status" value="2"/>
</dbReference>
<dbReference type="GO" id="GO:0016020">
    <property type="term" value="C:membrane"/>
    <property type="evidence" value="ECO:0007669"/>
    <property type="project" value="TreeGrafter"/>
</dbReference>
<feature type="transmembrane region" description="Helical" evidence="3">
    <location>
        <begin position="367"/>
        <end position="386"/>
    </location>
</feature>
<proteinExistence type="inferred from homology"/>
<feature type="domain" description="SSD" evidence="4">
    <location>
        <begin position="364"/>
        <end position="524"/>
    </location>
</feature>
<dbReference type="InterPro" id="IPR051697">
    <property type="entry name" value="Patched_domain-protein"/>
</dbReference>
<evidence type="ECO:0000256" key="3">
    <source>
        <dbReference type="SAM" id="Phobius"/>
    </source>
</evidence>
<keyword evidence="3" id="KW-0812">Transmembrane</keyword>
<evidence type="ECO:0000313" key="6">
    <source>
        <dbReference type="Proteomes" id="UP001283361"/>
    </source>
</evidence>
<comment type="caution">
    <text evidence="5">The sequence shown here is derived from an EMBL/GenBank/DDBJ whole genome shotgun (WGS) entry which is preliminary data.</text>
</comment>
<feature type="transmembrane region" description="Helical" evidence="3">
    <location>
        <begin position="838"/>
        <end position="858"/>
    </location>
</feature>
<dbReference type="AlphaFoldDB" id="A0AAE1APW7"/>
<dbReference type="Proteomes" id="UP001283361">
    <property type="component" value="Unassembled WGS sequence"/>
</dbReference>
<gene>
    <name evidence="5" type="ORF">RRG08_028903</name>
</gene>
<name>A0AAE1APW7_9GAST</name>
<evidence type="ECO:0000313" key="5">
    <source>
        <dbReference type="EMBL" id="KAK3791754.1"/>
    </source>
</evidence>
<feature type="transmembrane region" description="Helical" evidence="3">
    <location>
        <begin position="427"/>
        <end position="447"/>
    </location>
</feature>
<keyword evidence="6" id="KW-1185">Reference proteome</keyword>
<dbReference type="InterPro" id="IPR053958">
    <property type="entry name" value="HMGCR/SNAP/NPC1-like_SSD"/>
</dbReference>
<dbReference type="Pfam" id="PF12349">
    <property type="entry name" value="Sterol-sensing"/>
    <property type="match status" value="1"/>
</dbReference>
<evidence type="ECO:0000256" key="2">
    <source>
        <dbReference type="SAM" id="MobiDB-lite"/>
    </source>
</evidence>
<feature type="compositionally biased region" description="Basic and acidic residues" evidence="2">
    <location>
        <begin position="30"/>
        <end position="47"/>
    </location>
</feature>